<keyword evidence="1" id="KW-0472">Membrane</keyword>
<name>A0AAD7ASR8_9AGAR</name>
<evidence type="ECO:0000313" key="2">
    <source>
        <dbReference type="EMBL" id="KAJ7367258.1"/>
    </source>
</evidence>
<accession>A0AAD7ASR8</accession>
<proteinExistence type="predicted"/>
<keyword evidence="3" id="KW-1185">Reference proteome</keyword>
<protein>
    <submittedName>
        <fullName evidence="2">Uncharacterized protein</fullName>
    </submittedName>
</protein>
<evidence type="ECO:0000256" key="1">
    <source>
        <dbReference type="SAM" id="Phobius"/>
    </source>
</evidence>
<keyword evidence="1" id="KW-0812">Transmembrane</keyword>
<sequence>IFAGFAAHIIVKDMGKISWRLRLGGAFIPVFLLVIGIWFCPANLRWLIKK</sequence>
<dbReference type="InterPro" id="IPR036259">
    <property type="entry name" value="MFS_trans_sf"/>
</dbReference>
<keyword evidence="1" id="KW-1133">Transmembrane helix</keyword>
<feature type="transmembrane region" description="Helical" evidence="1">
    <location>
        <begin position="26"/>
        <end position="48"/>
    </location>
</feature>
<gene>
    <name evidence="2" type="ORF">DFH08DRAFT_656450</name>
</gene>
<feature type="non-terminal residue" evidence="2">
    <location>
        <position position="50"/>
    </location>
</feature>
<dbReference type="EMBL" id="JARIHO010000002">
    <property type="protein sequence ID" value="KAJ7367258.1"/>
    <property type="molecule type" value="Genomic_DNA"/>
</dbReference>
<dbReference type="AlphaFoldDB" id="A0AAD7ASR8"/>
<feature type="non-terminal residue" evidence="2">
    <location>
        <position position="1"/>
    </location>
</feature>
<comment type="caution">
    <text evidence="2">The sequence shown here is derived from an EMBL/GenBank/DDBJ whole genome shotgun (WGS) entry which is preliminary data.</text>
</comment>
<dbReference type="Gene3D" id="1.20.1250.20">
    <property type="entry name" value="MFS general substrate transporter like domains"/>
    <property type="match status" value="1"/>
</dbReference>
<evidence type="ECO:0000313" key="3">
    <source>
        <dbReference type="Proteomes" id="UP001218218"/>
    </source>
</evidence>
<dbReference type="Proteomes" id="UP001218218">
    <property type="component" value="Unassembled WGS sequence"/>
</dbReference>
<organism evidence="2 3">
    <name type="scientific">Mycena albidolilacea</name>
    <dbReference type="NCBI Taxonomy" id="1033008"/>
    <lineage>
        <taxon>Eukaryota</taxon>
        <taxon>Fungi</taxon>
        <taxon>Dikarya</taxon>
        <taxon>Basidiomycota</taxon>
        <taxon>Agaricomycotina</taxon>
        <taxon>Agaricomycetes</taxon>
        <taxon>Agaricomycetidae</taxon>
        <taxon>Agaricales</taxon>
        <taxon>Marasmiineae</taxon>
        <taxon>Mycenaceae</taxon>
        <taxon>Mycena</taxon>
    </lineage>
</organism>
<reference evidence="2" key="1">
    <citation type="submission" date="2023-03" db="EMBL/GenBank/DDBJ databases">
        <title>Massive genome expansion in bonnet fungi (Mycena s.s.) driven by repeated elements and novel gene families across ecological guilds.</title>
        <authorList>
            <consortium name="Lawrence Berkeley National Laboratory"/>
            <person name="Harder C.B."/>
            <person name="Miyauchi S."/>
            <person name="Viragh M."/>
            <person name="Kuo A."/>
            <person name="Thoen E."/>
            <person name="Andreopoulos B."/>
            <person name="Lu D."/>
            <person name="Skrede I."/>
            <person name="Drula E."/>
            <person name="Henrissat B."/>
            <person name="Morin E."/>
            <person name="Kohler A."/>
            <person name="Barry K."/>
            <person name="LaButti K."/>
            <person name="Morin E."/>
            <person name="Salamov A."/>
            <person name="Lipzen A."/>
            <person name="Mereny Z."/>
            <person name="Hegedus B."/>
            <person name="Baldrian P."/>
            <person name="Stursova M."/>
            <person name="Weitz H."/>
            <person name="Taylor A."/>
            <person name="Grigoriev I.V."/>
            <person name="Nagy L.G."/>
            <person name="Martin F."/>
            <person name="Kauserud H."/>
        </authorList>
    </citation>
    <scope>NUCLEOTIDE SEQUENCE</scope>
    <source>
        <strain evidence="2">CBHHK002</strain>
    </source>
</reference>